<evidence type="ECO:0000259" key="11">
    <source>
        <dbReference type="PROSITE" id="PS50885"/>
    </source>
</evidence>
<dbReference type="CDD" id="cd06225">
    <property type="entry name" value="HAMP"/>
    <property type="match status" value="1"/>
</dbReference>
<dbReference type="InterPro" id="IPR033480">
    <property type="entry name" value="sCache_2"/>
</dbReference>
<dbReference type="InterPro" id="IPR004089">
    <property type="entry name" value="MCPsignal_dom"/>
</dbReference>
<dbReference type="Pfam" id="PF00015">
    <property type="entry name" value="MCPsignal"/>
    <property type="match status" value="1"/>
</dbReference>
<dbReference type="SMART" id="SM00304">
    <property type="entry name" value="HAMP"/>
    <property type="match status" value="1"/>
</dbReference>
<organism evidence="12 13">
    <name type="scientific">Thalassospira marina</name>
    <dbReference type="NCBI Taxonomy" id="2048283"/>
    <lineage>
        <taxon>Bacteria</taxon>
        <taxon>Pseudomonadati</taxon>
        <taxon>Pseudomonadota</taxon>
        <taxon>Alphaproteobacteria</taxon>
        <taxon>Rhodospirillales</taxon>
        <taxon>Thalassospiraceae</taxon>
        <taxon>Thalassospira</taxon>
    </lineage>
</organism>
<accession>A0A2N3KN42</accession>
<dbReference type="PANTHER" id="PTHR32089:SF112">
    <property type="entry name" value="LYSOZYME-LIKE PROTEIN-RELATED"/>
    <property type="match status" value="1"/>
</dbReference>
<keyword evidence="3 9" id="KW-0812">Transmembrane</keyword>
<evidence type="ECO:0000256" key="6">
    <source>
        <dbReference type="ARBA" id="ARBA00023224"/>
    </source>
</evidence>
<evidence type="ECO:0000313" key="13">
    <source>
        <dbReference type="Proteomes" id="UP000233597"/>
    </source>
</evidence>
<dbReference type="Gene3D" id="3.30.450.20">
    <property type="entry name" value="PAS domain"/>
    <property type="match status" value="1"/>
</dbReference>
<dbReference type="PRINTS" id="PR00260">
    <property type="entry name" value="CHEMTRNSDUCR"/>
</dbReference>
<reference evidence="12 13" key="1">
    <citation type="submission" date="2017-09" db="EMBL/GenBank/DDBJ databases">
        <title>Biodiversity and function of Thalassospira species in the particle-attached aromatic-hydrocarbon-degrading consortia from the surface seawater of the South China Sea.</title>
        <authorList>
            <person name="Dong C."/>
            <person name="Liu R."/>
            <person name="Shao Z."/>
        </authorList>
    </citation>
    <scope>NUCLEOTIDE SEQUENCE [LARGE SCALE GENOMIC DNA]</scope>
    <source>
        <strain evidence="12 13">CSC1P2</strain>
    </source>
</reference>
<evidence type="ECO:0000256" key="9">
    <source>
        <dbReference type="SAM" id="Phobius"/>
    </source>
</evidence>
<dbReference type="GO" id="GO:0006935">
    <property type="term" value="P:chemotaxis"/>
    <property type="evidence" value="ECO:0007669"/>
    <property type="project" value="InterPro"/>
</dbReference>
<dbReference type="InterPro" id="IPR003660">
    <property type="entry name" value="HAMP_dom"/>
</dbReference>
<dbReference type="GO" id="GO:0005886">
    <property type="term" value="C:plasma membrane"/>
    <property type="evidence" value="ECO:0007669"/>
    <property type="project" value="UniProtKB-SubCell"/>
</dbReference>
<name>A0A2N3KN42_9PROT</name>
<dbReference type="PANTHER" id="PTHR32089">
    <property type="entry name" value="METHYL-ACCEPTING CHEMOTAXIS PROTEIN MCPB"/>
    <property type="match status" value="1"/>
</dbReference>
<comment type="subcellular location">
    <subcellularLocation>
        <location evidence="1">Cell membrane</location>
        <topology evidence="1">Multi-pass membrane protein</topology>
    </subcellularLocation>
</comment>
<comment type="similarity">
    <text evidence="7">Belongs to the methyl-accepting chemotaxis (MCP) protein family.</text>
</comment>
<keyword evidence="5 9" id="KW-0472">Membrane</keyword>
<feature type="domain" description="HAMP" evidence="11">
    <location>
        <begin position="213"/>
        <end position="269"/>
    </location>
</feature>
<dbReference type="OrthoDB" id="7260004at2"/>
<dbReference type="EMBL" id="NWTK01000012">
    <property type="protein sequence ID" value="PKR51977.1"/>
    <property type="molecule type" value="Genomic_DNA"/>
</dbReference>
<keyword evidence="2" id="KW-1003">Cell membrane</keyword>
<evidence type="ECO:0000256" key="2">
    <source>
        <dbReference type="ARBA" id="ARBA00022475"/>
    </source>
</evidence>
<evidence type="ECO:0000256" key="4">
    <source>
        <dbReference type="ARBA" id="ARBA00022989"/>
    </source>
</evidence>
<dbReference type="Pfam" id="PF17200">
    <property type="entry name" value="sCache_2"/>
    <property type="match status" value="1"/>
</dbReference>
<dbReference type="PROSITE" id="PS50885">
    <property type="entry name" value="HAMP"/>
    <property type="match status" value="1"/>
</dbReference>
<dbReference type="Gene3D" id="6.10.340.10">
    <property type="match status" value="1"/>
</dbReference>
<evidence type="ECO:0000256" key="5">
    <source>
        <dbReference type="ARBA" id="ARBA00023136"/>
    </source>
</evidence>
<keyword evidence="6 8" id="KW-0807">Transducer</keyword>
<proteinExistence type="inferred from homology"/>
<evidence type="ECO:0000259" key="10">
    <source>
        <dbReference type="PROSITE" id="PS50111"/>
    </source>
</evidence>
<dbReference type="RefSeq" id="WP_101269006.1">
    <property type="nucleotide sequence ID" value="NZ_NWTK01000012.1"/>
</dbReference>
<dbReference type="Gene3D" id="1.10.287.950">
    <property type="entry name" value="Methyl-accepting chemotaxis protein"/>
    <property type="match status" value="1"/>
</dbReference>
<evidence type="ECO:0000256" key="3">
    <source>
        <dbReference type="ARBA" id="ARBA00022692"/>
    </source>
</evidence>
<comment type="caution">
    <text evidence="12">The sequence shown here is derived from an EMBL/GenBank/DDBJ whole genome shotgun (WGS) entry which is preliminary data.</text>
</comment>
<feature type="transmembrane region" description="Helical" evidence="9">
    <location>
        <begin position="15"/>
        <end position="35"/>
    </location>
</feature>
<dbReference type="Proteomes" id="UP000233597">
    <property type="component" value="Unassembled WGS sequence"/>
</dbReference>
<evidence type="ECO:0000256" key="7">
    <source>
        <dbReference type="ARBA" id="ARBA00029447"/>
    </source>
</evidence>
<dbReference type="PROSITE" id="PS50111">
    <property type="entry name" value="CHEMOTAXIS_TRANSDUC_2"/>
    <property type="match status" value="1"/>
</dbReference>
<keyword evidence="4 9" id="KW-1133">Transmembrane helix</keyword>
<dbReference type="GO" id="GO:0004888">
    <property type="term" value="F:transmembrane signaling receptor activity"/>
    <property type="evidence" value="ECO:0007669"/>
    <property type="project" value="InterPro"/>
</dbReference>
<dbReference type="InterPro" id="IPR004090">
    <property type="entry name" value="Chemotax_Me-accpt_rcpt"/>
</dbReference>
<dbReference type="GO" id="GO:0007165">
    <property type="term" value="P:signal transduction"/>
    <property type="evidence" value="ECO:0007669"/>
    <property type="project" value="UniProtKB-KW"/>
</dbReference>
<protein>
    <submittedName>
        <fullName evidence="12">Chemotaxis protein</fullName>
    </submittedName>
</protein>
<evidence type="ECO:0000256" key="8">
    <source>
        <dbReference type="PROSITE-ProRule" id="PRU00284"/>
    </source>
</evidence>
<feature type="domain" description="Methyl-accepting transducer" evidence="10">
    <location>
        <begin position="309"/>
        <end position="531"/>
    </location>
</feature>
<sequence length="565" mass="60212">MTNLSNCTISTKLRLLLGIVAIAFLALTAYDLFTLRGTLVDGRKQNVRQVVELATTTIDHYAKLAQDGTLSKEDAQKQALATVQDQRFDGDNYVFIIDRSSHILMHPVKPALNGTDGSNVADADGVKIFADLVKAANTGKGGFLSYKWPKPGEKEALQKVSYGAAFKPWGWVIGAGTYIDDLDDAFWNRAISDIVVAAVVVVLVGLLGAAISRSTGKPLGDITRAINGLAQGNNNIVVDIPDAEDRRDEIGELARALEVFRSNRKRNEAARAEHEREQQAQIARANRVESLIHEFEGDISRNLDGVNDAVRVLHSTADEMTRQSSHTTDQATAVAAATDQAARNVDTVAAAAEQLASSIDEITQQVNRSSDIARTGSQEADEATSIFAELGSASEKIGEVVQLIQSIAEQTNLLALNATIEAARAGEAGKGFAVVAAEVKNLANQTTRATEDIALQINGIQGSTQNALGAITHLSQRMKELNEVAAGIAAAVAEQDAATGEIARNVGEAAQGTKEVSANVAGLRQSAESERVASNDVLHSAQGLDEKSRSLMSQFQHFLADIRNA</sequence>
<dbReference type="Pfam" id="PF00672">
    <property type="entry name" value="HAMP"/>
    <property type="match status" value="1"/>
</dbReference>
<dbReference type="SMART" id="SM00283">
    <property type="entry name" value="MA"/>
    <property type="match status" value="1"/>
</dbReference>
<dbReference type="SUPFAM" id="SSF58104">
    <property type="entry name" value="Methyl-accepting chemotaxis protein (MCP) signaling domain"/>
    <property type="match status" value="1"/>
</dbReference>
<gene>
    <name evidence="12" type="ORF">COO20_17820</name>
</gene>
<evidence type="ECO:0000313" key="12">
    <source>
        <dbReference type="EMBL" id="PKR51977.1"/>
    </source>
</evidence>
<evidence type="ECO:0000256" key="1">
    <source>
        <dbReference type="ARBA" id="ARBA00004651"/>
    </source>
</evidence>
<dbReference type="SMART" id="SM01049">
    <property type="entry name" value="Cache_2"/>
    <property type="match status" value="1"/>
</dbReference>
<dbReference type="AlphaFoldDB" id="A0A2N3KN42"/>